<accession>A0ACB8URV6</accession>
<protein>
    <submittedName>
        <fullName evidence="1">Uncharacterized protein</fullName>
    </submittedName>
</protein>
<proteinExistence type="predicted"/>
<comment type="caution">
    <text evidence="1">The sequence shown here is derived from an EMBL/GenBank/DDBJ whole genome shotgun (WGS) entry which is preliminary data.</text>
</comment>
<gene>
    <name evidence="1" type="ORF">LOY88_005786</name>
</gene>
<name>A0ACB8URV6_9EURO</name>
<evidence type="ECO:0000313" key="1">
    <source>
        <dbReference type="EMBL" id="KAI2382690.1"/>
    </source>
</evidence>
<dbReference type="EMBL" id="JALBCA010000112">
    <property type="protein sequence ID" value="KAI2382690.1"/>
    <property type="molecule type" value="Genomic_DNA"/>
</dbReference>
<sequence length="218" mass="23451">MNPRTDSGSQSTRSQSSSTSCGSASKRSSLMSALHLPSFGQHHHHHHHHDPPADKAVPAVQHHHLFGAHRPGAKAPAPILTDHAPPDALDARPLMASPVDMHARPAGHSYPDSPPPVFSASYPSPPAYASAPPLRKKDTSASAPAPVPSPSLPLPAPSHRRSASDHRRLSNTVNYCGRHSNDWLFNGFSIRDSVRGLLRDGERDGKAPPSHDDPPRRR</sequence>
<organism evidence="1">
    <name type="scientific">Ophidiomyces ophidiicola</name>
    <dbReference type="NCBI Taxonomy" id="1387563"/>
    <lineage>
        <taxon>Eukaryota</taxon>
        <taxon>Fungi</taxon>
        <taxon>Dikarya</taxon>
        <taxon>Ascomycota</taxon>
        <taxon>Pezizomycotina</taxon>
        <taxon>Eurotiomycetes</taxon>
        <taxon>Eurotiomycetidae</taxon>
        <taxon>Onygenales</taxon>
        <taxon>Onygenaceae</taxon>
        <taxon>Ophidiomyces</taxon>
    </lineage>
</organism>
<reference evidence="1" key="1">
    <citation type="journal article" date="2022" name="bioRxiv">
        <title>Population genetic analysis of Ophidiomyces ophidiicola, the causative agent of snake fungal disease, indicates recent introductions to the USA.</title>
        <authorList>
            <person name="Ladner J.T."/>
            <person name="Palmer J.M."/>
            <person name="Ettinger C.L."/>
            <person name="Stajich J.E."/>
            <person name="Farrell T.M."/>
            <person name="Glorioso B.M."/>
            <person name="Lawson B."/>
            <person name="Price S.J."/>
            <person name="Stengle A.G."/>
            <person name="Grear D.A."/>
            <person name="Lorch J.M."/>
        </authorList>
    </citation>
    <scope>NUCLEOTIDE SEQUENCE</scope>
    <source>
        <strain evidence="1">NWHC 24266-5</strain>
    </source>
</reference>